<dbReference type="InterPro" id="IPR002347">
    <property type="entry name" value="SDR_fam"/>
</dbReference>
<evidence type="ECO:0000313" key="4">
    <source>
        <dbReference type="EMBL" id="OBI87722.1"/>
    </source>
</evidence>
<comment type="similarity">
    <text evidence="1 3">Belongs to the short-chain dehydrogenases/reductases (SDR) family.</text>
</comment>
<dbReference type="PRINTS" id="PR00081">
    <property type="entry name" value="GDHRDH"/>
</dbReference>
<organism evidence="4 5">
    <name type="scientific">Mycobacterium asiaticum</name>
    <dbReference type="NCBI Taxonomy" id="1790"/>
    <lineage>
        <taxon>Bacteria</taxon>
        <taxon>Bacillati</taxon>
        <taxon>Actinomycetota</taxon>
        <taxon>Actinomycetes</taxon>
        <taxon>Mycobacteriales</taxon>
        <taxon>Mycobacteriaceae</taxon>
        <taxon>Mycobacterium</taxon>
    </lineage>
</organism>
<dbReference type="PROSITE" id="PS00061">
    <property type="entry name" value="ADH_SHORT"/>
    <property type="match status" value="1"/>
</dbReference>
<name>A0A1A3CMX0_MYCAS</name>
<keyword evidence="2" id="KW-0560">Oxidoreductase</keyword>
<sequence>MTAALITGASTGLGRELANLFAADGIDVVVVSSERSAAQLAAVAEELRTRHDVRAHPITMDLAQPGAGAELVARVDELGVDIQYLVNNAGFGILGLKIQESDPVAVSKMVQLNVVTLTDLTTLYAARMVMAGRGAILNISSIAAYVIPHGLEAGYSASKAYVRSFSEAVASDLHGTGVTCTHLAAGPTRTEFAQTAGVGDWSRLNRFIMDPAPVAAAGYAAMRAGRVMVMPGLGNKVMRAAAPLSPSRRLKALVSGCFVARR</sequence>
<dbReference type="InterPro" id="IPR020904">
    <property type="entry name" value="Sc_DH/Rdtase_CS"/>
</dbReference>
<dbReference type="eggNOG" id="COG0300">
    <property type="taxonomic scope" value="Bacteria"/>
</dbReference>
<protein>
    <submittedName>
        <fullName evidence="4">Short-chain dehydrogenase</fullName>
    </submittedName>
</protein>
<dbReference type="CDD" id="cd05233">
    <property type="entry name" value="SDR_c"/>
    <property type="match status" value="1"/>
</dbReference>
<evidence type="ECO:0000256" key="1">
    <source>
        <dbReference type="ARBA" id="ARBA00006484"/>
    </source>
</evidence>
<dbReference type="InterPro" id="IPR036291">
    <property type="entry name" value="NAD(P)-bd_dom_sf"/>
</dbReference>
<dbReference type="OrthoDB" id="9797538at2"/>
<evidence type="ECO:0000313" key="5">
    <source>
        <dbReference type="Proteomes" id="UP000093795"/>
    </source>
</evidence>
<dbReference type="Gene3D" id="3.40.50.720">
    <property type="entry name" value="NAD(P)-binding Rossmann-like Domain"/>
    <property type="match status" value="1"/>
</dbReference>
<proteinExistence type="inferred from homology"/>
<dbReference type="Pfam" id="PF00106">
    <property type="entry name" value="adh_short"/>
    <property type="match status" value="1"/>
</dbReference>
<gene>
    <name evidence="4" type="ORF">A9X01_15805</name>
</gene>
<dbReference type="STRING" id="1790.A5645_14240"/>
<dbReference type="PRINTS" id="PR00080">
    <property type="entry name" value="SDRFAMILY"/>
</dbReference>
<dbReference type="PIRSF" id="PIRSF000126">
    <property type="entry name" value="11-beta-HSD1"/>
    <property type="match status" value="1"/>
</dbReference>
<comment type="caution">
    <text evidence="4">The sequence shown here is derived from an EMBL/GenBank/DDBJ whole genome shotgun (WGS) entry which is preliminary data.</text>
</comment>
<dbReference type="PANTHER" id="PTHR42901">
    <property type="entry name" value="ALCOHOL DEHYDROGENASE"/>
    <property type="match status" value="1"/>
</dbReference>
<dbReference type="PANTHER" id="PTHR42901:SF1">
    <property type="entry name" value="ALCOHOL DEHYDROGENASE"/>
    <property type="match status" value="1"/>
</dbReference>
<dbReference type="GO" id="GO:0016491">
    <property type="term" value="F:oxidoreductase activity"/>
    <property type="evidence" value="ECO:0007669"/>
    <property type="project" value="UniProtKB-KW"/>
</dbReference>
<reference evidence="4 5" key="1">
    <citation type="submission" date="2016-06" db="EMBL/GenBank/DDBJ databases">
        <authorList>
            <person name="Kjaerup R.B."/>
            <person name="Dalgaard T.S."/>
            <person name="Juul-Madsen H.R."/>
        </authorList>
    </citation>
    <scope>NUCLEOTIDE SEQUENCE [LARGE SCALE GENOMIC DNA]</scope>
    <source>
        <strain evidence="4 5">1081914.2</strain>
    </source>
</reference>
<dbReference type="SUPFAM" id="SSF51735">
    <property type="entry name" value="NAD(P)-binding Rossmann-fold domains"/>
    <property type="match status" value="1"/>
</dbReference>
<dbReference type="Proteomes" id="UP000093795">
    <property type="component" value="Unassembled WGS sequence"/>
</dbReference>
<dbReference type="RefSeq" id="WP_065120196.1">
    <property type="nucleotide sequence ID" value="NZ_LZKQ01000083.1"/>
</dbReference>
<dbReference type="EMBL" id="LZKQ01000083">
    <property type="protein sequence ID" value="OBI87722.1"/>
    <property type="molecule type" value="Genomic_DNA"/>
</dbReference>
<evidence type="ECO:0000256" key="3">
    <source>
        <dbReference type="RuleBase" id="RU000363"/>
    </source>
</evidence>
<accession>A0A1A3CMX0</accession>
<evidence type="ECO:0000256" key="2">
    <source>
        <dbReference type="ARBA" id="ARBA00023002"/>
    </source>
</evidence>
<dbReference type="AlphaFoldDB" id="A0A1A3CMX0"/>